<accession>A0A3Q7EXG2</accession>
<keyword evidence="1" id="KW-0472">Membrane</keyword>
<dbReference type="AlphaFoldDB" id="A0A3Q7EXG2"/>
<reference evidence="2" key="1">
    <citation type="journal article" date="2012" name="Nature">
        <title>The tomato genome sequence provides insights into fleshy fruit evolution.</title>
        <authorList>
            <consortium name="Tomato Genome Consortium"/>
        </authorList>
    </citation>
    <scope>NUCLEOTIDE SEQUENCE [LARGE SCALE GENOMIC DNA]</scope>
    <source>
        <strain evidence="2">cv. Heinz 1706</strain>
    </source>
</reference>
<feature type="transmembrane region" description="Helical" evidence="1">
    <location>
        <begin position="77"/>
        <end position="97"/>
    </location>
</feature>
<evidence type="ECO:0000313" key="3">
    <source>
        <dbReference type="Proteomes" id="UP000004994"/>
    </source>
</evidence>
<evidence type="ECO:0008006" key="4">
    <source>
        <dbReference type="Google" id="ProtNLM"/>
    </source>
</evidence>
<evidence type="ECO:0000313" key="2">
    <source>
        <dbReference type="EnsemblPlants" id="Solyc01g057137.1.1"/>
    </source>
</evidence>
<name>A0A3Q7EXG2_SOLLC</name>
<dbReference type="InParanoid" id="A0A3Q7EXG2"/>
<sequence length="140" mass="16279">MAQPSWFISADKTTHIYHLRKEQHLQCQSGYYVPYFSLSIKDLGNLHYFLGVEVLRNSGGLIFTQENYVNDILNDDLMTLPLLMTLIYICTPIHLYLRVTPIDDFNLHMYSNTDWGGDITNRVLASDYILFADHNLISWS</sequence>
<protein>
    <recommendedName>
        <fullName evidence="4">Reverse transcriptase Ty1/copia-type domain-containing protein</fullName>
    </recommendedName>
</protein>
<reference evidence="2" key="2">
    <citation type="submission" date="2019-01" db="UniProtKB">
        <authorList>
            <consortium name="EnsemblPlants"/>
        </authorList>
    </citation>
    <scope>IDENTIFICATION</scope>
    <source>
        <strain evidence="2">cv. Heinz 1706</strain>
    </source>
</reference>
<keyword evidence="1" id="KW-1133">Transmembrane helix</keyword>
<evidence type="ECO:0000256" key="1">
    <source>
        <dbReference type="SAM" id="Phobius"/>
    </source>
</evidence>
<dbReference type="EnsemblPlants" id="Solyc01g057137.1.1">
    <property type="protein sequence ID" value="Solyc01g057137.1.1"/>
    <property type="gene ID" value="Solyc01g057137.1"/>
</dbReference>
<dbReference type="Proteomes" id="UP000004994">
    <property type="component" value="Chromosome 1"/>
</dbReference>
<keyword evidence="1" id="KW-0812">Transmembrane</keyword>
<dbReference type="Gramene" id="Solyc01g057137.1.1">
    <property type="protein sequence ID" value="Solyc01g057137.1.1"/>
    <property type="gene ID" value="Solyc01g057137.1"/>
</dbReference>
<proteinExistence type="predicted"/>
<keyword evidence="3" id="KW-1185">Reference proteome</keyword>
<organism evidence="2">
    <name type="scientific">Solanum lycopersicum</name>
    <name type="common">Tomato</name>
    <name type="synonym">Lycopersicon esculentum</name>
    <dbReference type="NCBI Taxonomy" id="4081"/>
    <lineage>
        <taxon>Eukaryota</taxon>
        <taxon>Viridiplantae</taxon>
        <taxon>Streptophyta</taxon>
        <taxon>Embryophyta</taxon>
        <taxon>Tracheophyta</taxon>
        <taxon>Spermatophyta</taxon>
        <taxon>Magnoliopsida</taxon>
        <taxon>eudicotyledons</taxon>
        <taxon>Gunneridae</taxon>
        <taxon>Pentapetalae</taxon>
        <taxon>asterids</taxon>
        <taxon>lamiids</taxon>
        <taxon>Solanales</taxon>
        <taxon>Solanaceae</taxon>
        <taxon>Solanoideae</taxon>
        <taxon>Solaneae</taxon>
        <taxon>Solanum</taxon>
        <taxon>Solanum subgen. Lycopersicon</taxon>
    </lineage>
</organism>